<dbReference type="GO" id="GO:0004427">
    <property type="term" value="F:inorganic diphosphate phosphatase activity"/>
    <property type="evidence" value="ECO:0007669"/>
    <property type="project" value="UniProtKB-EC"/>
</dbReference>
<dbReference type="GO" id="GO:0016791">
    <property type="term" value="F:phosphatase activity"/>
    <property type="evidence" value="ECO:0007669"/>
    <property type="project" value="InterPro"/>
</dbReference>
<dbReference type="EMBL" id="NKXS01005122">
    <property type="protein sequence ID" value="PIN04501.1"/>
    <property type="molecule type" value="Genomic_DNA"/>
</dbReference>
<keyword evidence="3" id="KW-1185">Reference proteome</keyword>
<protein>
    <submittedName>
        <fullName evidence="2">Inorganic diphosphatase</fullName>
        <ecNumber evidence="2">3.6.1.1</ecNumber>
    </submittedName>
</protein>
<dbReference type="Pfam" id="PF06888">
    <property type="entry name" value="Put_Phosphatase"/>
    <property type="match status" value="1"/>
</dbReference>
<name>A0A2G9GGT7_9LAMI</name>
<dbReference type="PANTHER" id="PTHR20889">
    <property type="entry name" value="PHOSPHATASE, ORPHAN 1, 2"/>
    <property type="match status" value="1"/>
</dbReference>
<gene>
    <name evidence="2" type="ORF">CDL12_22964</name>
    <name evidence="1" type="ORF">CDL12_24909</name>
</gene>
<comment type="caution">
    <text evidence="2">The sequence shown here is derived from an EMBL/GenBank/DDBJ whole genome shotgun (WGS) entry which is preliminary data.</text>
</comment>
<dbReference type="OrthoDB" id="936801at2759"/>
<keyword evidence="2" id="KW-0378">Hydrolase</keyword>
<dbReference type="InterPro" id="IPR016965">
    <property type="entry name" value="Pase_PHOSPHO-typ"/>
</dbReference>
<dbReference type="Proteomes" id="UP000231279">
    <property type="component" value="Unassembled WGS sequence"/>
</dbReference>
<dbReference type="EC" id="3.6.1.1" evidence="2"/>
<dbReference type="STRING" id="429701.A0A2G9GGT7"/>
<evidence type="ECO:0000313" key="2">
    <source>
        <dbReference type="EMBL" id="PIN04501.1"/>
    </source>
</evidence>
<dbReference type="EMBL" id="NKXS01005855">
    <property type="protein sequence ID" value="PIN02578.1"/>
    <property type="molecule type" value="Genomic_DNA"/>
</dbReference>
<evidence type="ECO:0000313" key="3">
    <source>
        <dbReference type="Proteomes" id="UP000231279"/>
    </source>
</evidence>
<evidence type="ECO:0000313" key="1">
    <source>
        <dbReference type="EMBL" id="PIN02578.1"/>
    </source>
</evidence>
<dbReference type="PANTHER" id="PTHR20889:SF12">
    <property type="entry name" value="LP01149P"/>
    <property type="match status" value="1"/>
</dbReference>
<accession>A0A2G9GGT7</accession>
<reference evidence="2" key="1">
    <citation type="submission" date="2017-07" db="EMBL/GenBank/DDBJ databases">
        <authorList>
            <person name="Sun Z.S."/>
            <person name="Albrecht U."/>
            <person name="Echele G."/>
            <person name="Lee C.C."/>
        </authorList>
    </citation>
    <scope>NUCLEOTIDE SEQUENCE</scope>
    <source>
        <strain evidence="2">UFG-1</strain>
        <tissue evidence="2">Leaf</tissue>
    </source>
</reference>
<reference evidence="2" key="3">
    <citation type="journal article" date="2018" name="Gigascience">
        <title>Genome assembly of the pink ipe (Handroanthus impetiginosus, Bignoniaceae), a highly-valued ecologically keystone neotropical timber forest tree.</title>
        <authorList>
            <person name="Silva-Junior O.B."/>
            <person name="Novaes E."/>
            <person name="Grattapaglia D."/>
            <person name="Collevatti R.G."/>
        </authorList>
    </citation>
    <scope>NUCLEOTIDE SEQUENCE [LARGE SCALE GENOMIC DNA]</scope>
    <source>
        <strain evidence="2">UFG-1</strain>
        <tissue evidence="2">Leaf</tissue>
    </source>
</reference>
<dbReference type="AlphaFoldDB" id="A0A2G9GGT7"/>
<organism evidence="2 3">
    <name type="scientific">Handroanthus impetiginosus</name>
    <dbReference type="NCBI Taxonomy" id="429701"/>
    <lineage>
        <taxon>Eukaryota</taxon>
        <taxon>Viridiplantae</taxon>
        <taxon>Streptophyta</taxon>
        <taxon>Embryophyta</taxon>
        <taxon>Tracheophyta</taxon>
        <taxon>Spermatophyta</taxon>
        <taxon>Magnoliopsida</taxon>
        <taxon>eudicotyledons</taxon>
        <taxon>Gunneridae</taxon>
        <taxon>Pentapetalae</taxon>
        <taxon>asterids</taxon>
        <taxon>lamiids</taxon>
        <taxon>Lamiales</taxon>
        <taxon>Bignoniaceae</taxon>
        <taxon>Crescentiina</taxon>
        <taxon>Tabebuia alliance</taxon>
        <taxon>Handroanthus</taxon>
    </lineage>
</organism>
<proteinExistence type="predicted"/>
<sequence length="83" mass="9879">MMPRKNFPFWNLICENRWLLSAQIHEWTDGEELERVMIKLIDSIRIQESDNPNAAQLLSDDCKFERIPMVSHEALIPPLRFLQ</sequence>
<reference evidence="3" key="2">
    <citation type="journal article" date="2018" name="Gigascience">
        <title>Genome assembly of the Pink Ipe (Handroanthus impetiginosus, Bignoniaceae), a highly valued, ecologically keystone Neotropical timber forest tree.</title>
        <authorList>
            <person name="Silva-Junior O.B."/>
            <person name="Grattapaglia D."/>
            <person name="Novaes E."/>
            <person name="Collevatti R.G."/>
        </authorList>
    </citation>
    <scope>NUCLEOTIDE SEQUENCE [LARGE SCALE GENOMIC DNA]</scope>
    <source>
        <strain evidence="3">cv. UFG-1</strain>
    </source>
</reference>